<evidence type="ECO:0000313" key="1">
    <source>
        <dbReference type="EMBL" id="NGY64121.1"/>
    </source>
</evidence>
<protein>
    <submittedName>
        <fullName evidence="1">Uncharacterized protein</fullName>
    </submittedName>
</protein>
<dbReference type="Proteomes" id="UP000481360">
    <property type="component" value="Unassembled WGS sequence"/>
</dbReference>
<name>A0A7C9W201_9PSEU</name>
<dbReference type="EMBL" id="JAAMPJ010000011">
    <property type="protein sequence ID" value="NGY64121.1"/>
    <property type="molecule type" value="Genomic_DNA"/>
</dbReference>
<reference evidence="1 2" key="1">
    <citation type="submission" date="2020-03" db="EMBL/GenBank/DDBJ databases">
        <title>Isolation and identification of active actinomycetes.</title>
        <authorList>
            <person name="Sun X."/>
        </authorList>
    </citation>
    <scope>NUCLEOTIDE SEQUENCE [LARGE SCALE GENOMIC DNA]</scope>
    <source>
        <strain evidence="1 2">NEAU-D13</strain>
    </source>
</reference>
<dbReference type="AlphaFoldDB" id="A0A7C9W201"/>
<proteinExistence type="predicted"/>
<keyword evidence="2" id="KW-1185">Reference proteome</keyword>
<sequence>MPEKFGAPERAVLMVLMLANRTMPNTELNDQARLTKPGRIKLNKAGLVKTDETVKPMVHEITNEGIAWCLQDLVRGELPPRSTSHAKATFGLLKKFILHHEARGTLIEVIRSRDLESLIRSVYEDLAVEPQDWIRLARIRPRLNGAQKDEVDEALVKMMKTGTVHLAPESNTKVLTSEDHAAALRVGSEDLHLVAMEES</sequence>
<organism evidence="1 2">
    <name type="scientific">Lentzea alba</name>
    <dbReference type="NCBI Taxonomy" id="2714351"/>
    <lineage>
        <taxon>Bacteria</taxon>
        <taxon>Bacillati</taxon>
        <taxon>Actinomycetota</taxon>
        <taxon>Actinomycetes</taxon>
        <taxon>Pseudonocardiales</taxon>
        <taxon>Pseudonocardiaceae</taxon>
        <taxon>Lentzea</taxon>
    </lineage>
</organism>
<gene>
    <name evidence="1" type="ORF">G7043_34935</name>
</gene>
<evidence type="ECO:0000313" key="2">
    <source>
        <dbReference type="Proteomes" id="UP000481360"/>
    </source>
</evidence>
<comment type="caution">
    <text evidence="1">The sequence shown here is derived from an EMBL/GenBank/DDBJ whole genome shotgun (WGS) entry which is preliminary data.</text>
</comment>
<accession>A0A7C9W201</accession>
<dbReference type="RefSeq" id="WP_166052906.1">
    <property type="nucleotide sequence ID" value="NZ_JAAMPJ010000011.1"/>
</dbReference>